<sequence length="57" mass="6650">MTPEELARAFQVSEDDIWNFMNDKTYSKNQYGEVIISGIDCVEMHDYFVHGIKDGFD</sequence>
<protein>
    <submittedName>
        <fullName evidence="1">Uncharacterized protein</fullName>
    </submittedName>
</protein>
<evidence type="ECO:0000313" key="1">
    <source>
        <dbReference type="EMBL" id="MDK6869284.1"/>
    </source>
</evidence>
<evidence type="ECO:0000313" key="2">
    <source>
        <dbReference type="Proteomes" id="UP001232113"/>
    </source>
</evidence>
<gene>
    <name evidence="1" type="ORF">QP354_09475</name>
</gene>
<organism evidence="1 2">
    <name type="scientific">Lactobacillus paragasseri</name>
    <dbReference type="NCBI Taxonomy" id="2107999"/>
    <lineage>
        <taxon>Bacteria</taxon>
        <taxon>Bacillati</taxon>
        <taxon>Bacillota</taxon>
        <taxon>Bacilli</taxon>
        <taxon>Lactobacillales</taxon>
        <taxon>Lactobacillaceae</taxon>
        <taxon>Lactobacillus</taxon>
    </lineage>
</organism>
<reference evidence="1" key="1">
    <citation type="submission" date="2023-05" db="EMBL/GenBank/DDBJ databases">
        <title>Cataloging the Phylogenetic Diversity of Human Bladder Bacteria.</title>
        <authorList>
            <person name="Du J."/>
        </authorList>
    </citation>
    <scope>NUCLEOTIDE SEQUENCE</scope>
    <source>
        <strain evidence="1">UMB6975B</strain>
    </source>
</reference>
<accession>A0AAW6XQC3</accession>
<dbReference type="Proteomes" id="UP001232113">
    <property type="component" value="Unassembled WGS sequence"/>
</dbReference>
<dbReference type="RefSeq" id="WP_153232398.1">
    <property type="nucleotide sequence ID" value="NZ_BEXI01000014.1"/>
</dbReference>
<name>A0AAW6XQC3_9LACO</name>
<dbReference type="AlphaFoldDB" id="A0AAW6XQC3"/>
<proteinExistence type="predicted"/>
<comment type="caution">
    <text evidence="1">The sequence shown here is derived from an EMBL/GenBank/DDBJ whole genome shotgun (WGS) entry which is preliminary data.</text>
</comment>
<dbReference type="EMBL" id="JASOLY010000026">
    <property type="protein sequence ID" value="MDK6869284.1"/>
    <property type="molecule type" value="Genomic_DNA"/>
</dbReference>